<dbReference type="GO" id="GO:0004672">
    <property type="term" value="F:protein kinase activity"/>
    <property type="evidence" value="ECO:0007669"/>
    <property type="project" value="InterPro"/>
</dbReference>
<dbReference type="Proteomes" id="UP000794436">
    <property type="component" value="Unassembled WGS sequence"/>
</dbReference>
<name>A0A8K1FNE2_PYTOL</name>
<organism evidence="3 4">
    <name type="scientific">Pythium oligandrum</name>
    <name type="common">Mycoparasitic fungus</name>
    <dbReference type="NCBI Taxonomy" id="41045"/>
    <lineage>
        <taxon>Eukaryota</taxon>
        <taxon>Sar</taxon>
        <taxon>Stramenopiles</taxon>
        <taxon>Oomycota</taxon>
        <taxon>Peronosporomycetes</taxon>
        <taxon>Pythiales</taxon>
        <taxon>Pythiaceae</taxon>
        <taxon>Pythium</taxon>
    </lineage>
</organism>
<feature type="region of interest" description="Disordered" evidence="1">
    <location>
        <begin position="242"/>
        <end position="264"/>
    </location>
</feature>
<gene>
    <name evidence="3" type="ORF">Poli38472_012345</name>
</gene>
<dbReference type="InterPro" id="IPR011009">
    <property type="entry name" value="Kinase-like_dom_sf"/>
</dbReference>
<evidence type="ECO:0000256" key="1">
    <source>
        <dbReference type="SAM" id="MobiDB-lite"/>
    </source>
</evidence>
<proteinExistence type="predicted"/>
<dbReference type="Pfam" id="PF00069">
    <property type="entry name" value="Pkinase"/>
    <property type="match status" value="1"/>
</dbReference>
<comment type="caution">
    <text evidence="3">The sequence shown here is derived from an EMBL/GenBank/DDBJ whole genome shotgun (WGS) entry which is preliminary data.</text>
</comment>
<dbReference type="InterPro" id="IPR000719">
    <property type="entry name" value="Prot_kinase_dom"/>
</dbReference>
<evidence type="ECO:0000259" key="2">
    <source>
        <dbReference type="PROSITE" id="PS50011"/>
    </source>
</evidence>
<evidence type="ECO:0000313" key="4">
    <source>
        <dbReference type="Proteomes" id="UP000794436"/>
    </source>
</evidence>
<dbReference type="AlphaFoldDB" id="A0A8K1FNE2"/>
<dbReference type="GO" id="GO:0005524">
    <property type="term" value="F:ATP binding"/>
    <property type="evidence" value="ECO:0007669"/>
    <property type="project" value="InterPro"/>
</dbReference>
<reference evidence="3" key="1">
    <citation type="submission" date="2019-03" db="EMBL/GenBank/DDBJ databases">
        <title>Long read genome sequence of the mycoparasitic Pythium oligandrum ATCC 38472 isolated from sugarbeet rhizosphere.</title>
        <authorList>
            <person name="Gaulin E."/>
        </authorList>
    </citation>
    <scope>NUCLEOTIDE SEQUENCE</scope>
    <source>
        <strain evidence="3">ATCC 38472_TT</strain>
    </source>
</reference>
<feature type="region of interest" description="Disordered" evidence="1">
    <location>
        <begin position="319"/>
        <end position="345"/>
    </location>
</feature>
<accession>A0A8K1FNE2</accession>
<dbReference type="SUPFAM" id="SSF56112">
    <property type="entry name" value="Protein kinase-like (PK-like)"/>
    <property type="match status" value="1"/>
</dbReference>
<evidence type="ECO:0000313" key="3">
    <source>
        <dbReference type="EMBL" id="TMW67229.1"/>
    </source>
</evidence>
<dbReference type="SMART" id="SM00220">
    <property type="entry name" value="S_TKc"/>
    <property type="match status" value="1"/>
</dbReference>
<dbReference type="PANTHER" id="PTHR24347">
    <property type="entry name" value="SERINE/THREONINE-PROTEIN KINASE"/>
    <property type="match status" value="1"/>
</dbReference>
<dbReference type="Gene3D" id="1.10.510.10">
    <property type="entry name" value="Transferase(Phosphotransferase) domain 1"/>
    <property type="match status" value="1"/>
</dbReference>
<feature type="domain" description="Protein kinase" evidence="2">
    <location>
        <begin position="58"/>
        <end position="345"/>
    </location>
</feature>
<protein>
    <recommendedName>
        <fullName evidence="2">Protein kinase domain-containing protein</fullName>
    </recommendedName>
</protein>
<sequence length="345" mass="38920">MLSVDGVCVFRGEEERLRNGITDMRDLCQELARKTPWIYGDNVNYVFGYVAGGAYLELRILFRNHAGKTGTSVLRHYKLSRNAERLALLLALLNIARLLPAIARACPPGAHREFEDVMGSGGVLVRVNPSCVEKCFLVNGPERIEHLRRIYDVLSANNVPNVVCLVKLKSRVAVFEPRGEKTRPATLSELFIAIRQILEALVVLHAASWMHRDIRWPNVMKHRDGSGWFLIDFDDAVENPQQHQTGRLLSKEQHTPELSSGDGSHTSAVDVWSVGYLIDRSRVSWSDRLCLSDFTTWLMNEDPSRRPTAAQALEKLLHLEQSESAKRAKKEEGARKKSKLGKDTD</sequence>
<dbReference type="PROSITE" id="PS50011">
    <property type="entry name" value="PROTEIN_KINASE_DOM"/>
    <property type="match status" value="1"/>
</dbReference>
<keyword evidence="4" id="KW-1185">Reference proteome</keyword>
<dbReference type="OrthoDB" id="124164at2759"/>
<dbReference type="EMBL" id="SPLM01000005">
    <property type="protein sequence ID" value="TMW67229.1"/>
    <property type="molecule type" value="Genomic_DNA"/>
</dbReference>